<dbReference type="AlphaFoldDB" id="A0A177A935"/>
<feature type="compositionally biased region" description="Polar residues" evidence="10">
    <location>
        <begin position="178"/>
        <end position="187"/>
    </location>
</feature>
<evidence type="ECO:0000256" key="6">
    <source>
        <dbReference type="ARBA" id="ARBA00023204"/>
    </source>
</evidence>
<evidence type="ECO:0000256" key="2">
    <source>
        <dbReference type="ARBA" id="ARBA00006661"/>
    </source>
</evidence>
<dbReference type="GO" id="GO:0017108">
    <property type="term" value="F:5'-flap endonuclease activity"/>
    <property type="evidence" value="ECO:0007669"/>
    <property type="project" value="InterPro"/>
</dbReference>
<evidence type="ECO:0000313" key="11">
    <source>
        <dbReference type="EMBL" id="OAF58270.1"/>
    </source>
</evidence>
<dbReference type="RefSeq" id="XP_024323555.1">
    <property type="nucleotide sequence ID" value="XM_024470158.1"/>
</dbReference>
<protein>
    <recommendedName>
        <fullName evidence="8 9">Structure-specific endonuclease subunit SLX4</fullName>
    </recommendedName>
</protein>
<feature type="compositionally biased region" description="Polar residues" evidence="10">
    <location>
        <begin position="610"/>
        <end position="622"/>
    </location>
</feature>
<keyword evidence="11" id="KW-0255">Endonuclease</keyword>
<comment type="PTM">
    <text evidence="9">Phosphorylated in response to DNA damage.</text>
</comment>
<dbReference type="eggNOG" id="ENOG502S832">
    <property type="taxonomic scope" value="Eukaryota"/>
</dbReference>
<comment type="similarity">
    <text evidence="2 9">Belongs to the SLX4 family.</text>
</comment>
<keyword evidence="4 9" id="KW-0227">DNA damage</keyword>
<feature type="compositionally biased region" description="Basic residues" evidence="10">
    <location>
        <begin position="361"/>
        <end position="374"/>
    </location>
</feature>
<evidence type="ECO:0000256" key="8">
    <source>
        <dbReference type="ARBA" id="ARBA00029496"/>
    </source>
</evidence>
<proteinExistence type="inferred from homology"/>
<feature type="compositionally biased region" description="Polar residues" evidence="10">
    <location>
        <begin position="70"/>
        <end position="81"/>
    </location>
</feature>
<dbReference type="Proteomes" id="UP000077154">
    <property type="component" value="Unassembled WGS sequence"/>
</dbReference>
<evidence type="ECO:0000256" key="10">
    <source>
        <dbReference type="SAM" id="MobiDB-lite"/>
    </source>
</evidence>
<evidence type="ECO:0000256" key="4">
    <source>
        <dbReference type="ARBA" id="ARBA00022763"/>
    </source>
</evidence>
<keyword evidence="7 9" id="KW-0539">Nucleus</keyword>
<dbReference type="InterPro" id="IPR027784">
    <property type="entry name" value="Slx4_ascomycetes"/>
</dbReference>
<reference evidence="11" key="1">
    <citation type="submission" date="2016-03" db="EMBL/GenBank/DDBJ databases">
        <title>Updated assembly of Pseudogymnoascus destructans, the fungus causing white-nose syndrome of bats.</title>
        <authorList>
            <person name="Palmer J.M."/>
            <person name="Drees K.P."/>
            <person name="Foster J.T."/>
            <person name="Lindner D.L."/>
        </authorList>
    </citation>
    <scope>NUCLEOTIDE SEQUENCE [LARGE SCALE GENOMIC DNA]</scope>
    <source>
        <strain evidence="11">20631-21</strain>
    </source>
</reference>
<evidence type="ECO:0000256" key="7">
    <source>
        <dbReference type="ARBA" id="ARBA00023242"/>
    </source>
</evidence>
<keyword evidence="5 9" id="KW-0233">DNA recombination</keyword>
<feature type="compositionally biased region" description="Polar residues" evidence="10">
    <location>
        <begin position="670"/>
        <end position="683"/>
    </location>
</feature>
<dbReference type="InterPro" id="IPR018574">
    <property type="entry name" value="Structure-sp_endonuc_su_Slx4"/>
</dbReference>
<evidence type="ECO:0000256" key="1">
    <source>
        <dbReference type="ARBA" id="ARBA00004123"/>
    </source>
</evidence>
<keyword evidence="11" id="KW-0378">Hydrolase</keyword>
<keyword evidence="11" id="KW-0540">Nuclease</keyword>
<feature type="compositionally biased region" description="Basic residues" evidence="10">
    <location>
        <begin position="446"/>
        <end position="455"/>
    </location>
</feature>
<dbReference type="OrthoDB" id="416253at2759"/>
<gene>
    <name evidence="9 11" type="primary">SLX4</name>
    <name evidence="11" type="ORF">VC83_06562</name>
</gene>
<sequence>MTTIDLVILSSSPPKPRRHDAAFAHAMSLSPSRLPSPNTLIRQNRALRSGAPAPSAVALLSTSVGGLLGANNTARSKQNDSIWDFPEDEMSGTELAIPEPSKVKAASKPRAKKATAVKDDNGASEAPLKKPRKPRAKKTDEDAGPVGEPAVKQNAVRKPRAKKTDAEGQTKIPKGRITKSSTGSISKNDGKAGDTVSAHFAKFTNTEDYIDIDNITLDKGLNLQEAAKRRADWTPPKATDKGFSFGGALGEVVDLDTPPKVLTDLLGSFGYSKPEEQSTSIREVGMVTARKRKLIELVETNAMLASPQVAPTTKATKKRPTTITERATAAYARGNDDDMEPTPLLQYLSHKDTGSGSGTKSRARSPAKKPRGKKAAAPPPPDLLNPQAAHEQANRQEFVFGTSSQLAQDEDPEFLRDLQQAIQLSNRSEDPFAEDLSPTRNAATSGRRKSPKKRTSLWEAALRIEEEGATEVEILDLINSSQVERELQIDRAASIAAQTGDTLEAAPQPDLAAPVSLADRPSAPKEPPSQHANPVSSKPGNSTELSMGEQCPNFESYPTAELAKEIASYKFKPIKKREQMISLLKKCWEGKKRTALGSLGVNTIINKTADEATSSERTQRPSQMPPASPTKIGDRPRKDSGTTSPSSKRMPKPTARRPLLPHNSERLASDSETPTQYRQSPQQKVKRRKPLPEEISDSDTLLTPSPPRRRASRGHTPPSLSLVEDDIADITLPPLSPNSAEQELFEHITKAVTTAPRGTPQAPSWYEKMLMYDPIVLEDLTRWLNTEGLDGVGYDGEAKGEQVKTWCRARSVCCLWKISSRKGGGVKKLGRGS</sequence>
<dbReference type="GO" id="GO:0006310">
    <property type="term" value="P:DNA recombination"/>
    <property type="evidence" value="ECO:0007669"/>
    <property type="project" value="UniProtKB-UniRule"/>
</dbReference>
<comment type="subcellular location">
    <subcellularLocation>
        <location evidence="1 9">Nucleus</location>
    </subcellularLocation>
</comment>
<name>A0A177A935_9PEZI</name>
<keyword evidence="6 9" id="KW-0234">DNA repair</keyword>
<dbReference type="GO" id="GO:0006281">
    <property type="term" value="P:DNA repair"/>
    <property type="evidence" value="ECO:0007669"/>
    <property type="project" value="UniProtKB-UniRule"/>
</dbReference>
<accession>A0A177A935</accession>
<feature type="compositionally biased region" description="Polar residues" evidence="10">
    <location>
        <begin position="530"/>
        <end position="545"/>
    </location>
</feature>
<comment type="subunit">
    <text evidence="9">Forms a heterodimer with SLX1.</text>
</comment>
<dbReference type="GeneID" id="36289621"/>
<dbReference type="VEuPathDB" id="FungiDB:GMDG_02771"/>
<feature type="region of interest" description="Disordered" evidence="10">
    <location>
        <begin position="610"/>
        <end position="726"/>
    </location>
</feature>
<evidence type="ECO:0000256" key="9">
    <source>
        <dbReference type="HAMAP-Rule" id="MF_03110"/>
    </source>
</evidence>
<feature type="region of interest" description="Disordered" evidence="10">
    <location>
        <begin position="514"/>
        <end position="553"/>
    </location>
</feature>
<feature type="compositionally biased region" description="Basic residues" evidence="10">
    <location>
        <begin position="105"/>
        <end position="115"/>
    </location>
</feature>
<comment type="function">
    <text evidence="9">Regulatory subunit of the SLX1-SLX4 structure-specific endonuclease that resolves DNA secondary structures generated during DNA repair and recombination. Has endonuclease activity towards branched DNA substrates, introducing single-strand cuts in duplex DNA close to junctions with ss-DNA.</text>
</comment>
<dbReference type="CDD" id="cd22999">
    <property type="entry name" value="SAP_SLX4"/>
    <property type="match status" value="1"/>
</dbReference>
<evidence type="ECO:0000256" key="5">
    <source>
        <dbReference type="ARBA" id="ARBA00023172"/>
    </source>
</evidence>
<keyword evidence="3 9" id="KW-0597">Phosphoprotein</keyword>
<feature type="region of interest" description="Disordered" evidence="10">
    <location>
        <begin position="329"/>
        <end position="456"/>
    </location>
</feature>
<dbReference type="Pfam" id="PF09494">
    <property type="entry name" value="Slx4"/>
    <property type="match status" value="1"/>
</dbReference>
<organism evidence="11">
    <name type="scientific">Pseudogymnoascus destructans</name>
    <dbReference type="NCBI Taxonomy" id="655981"/>
    <lineage>
        <taxon>Eukaryota</taxon>
        <taxon>Fungi</taxon>
        <taxon>Dikarya</taxon>
        <taxon>Ascomycota</taxon>
        <taxon>Pezizomycotina</taxon>
        <taxon>Leotiomycetes</taxon>
        <taxon>Thelebolales</taxon>
        <taxon>Thelebolaceae</taxon>
        <taxon>Pseudogymnoascus</taxon>
    </lineage>
</organism>
<dbReference type="GO" id="GO:0033557">
    <property type="term" value="C:Slx1-Slx4 complex"/>
    <property type="evidence" value="ECO:0007669"/>
    <property type="project" value="UniProtKB-UniRule"/>
</dbReference>
<dbReference type="HAMAP" id="MF_03110">
    <property type="entry name" value="Endonuc_su_Slx4"/>
    <property type="match status" value="1"/>
</dbReference>
<dbReference type="GO" id="GO:0006260">
    <property type="term" value="P:DNA replication"/>
    <property type="evidence" value="ECO:0007669"/>
    <property type="project" value="InterPro"/>
</dbReference>
<dbReference type="EMBL" id="KV441397">
    <property type="protein sequence ID" value="OAF58270.1"/>
    <property type="molecule type" value="Genomic_DNA"/>
</dbReference>
<evidence type="ECO:0000256" key="3">
    <source>
        <dbReference type="ARBA" id="ARBA00022553"/>
    </source>
</evidence>
<feature type="region of interest" description="Disordered" evidence="10">
    <location>
        <begin position="70"/>
        <end position="193"/>
    </location>
</feature>